<dbReference type="EMBL" id="GL385400">
    <property type="protein sequence ID" value="EJT71139.1"/>
    <property type="molecule type" value="Genomic_DNA"/>
</dbReference>
<proteinExistence type="predicted"/>
<dbReference type="Proteomes" id="UP000006039">
    <property type="component" value="Unassembled WGS sequence"/>
</dbReference>
<reference evidence="3" key="4">
    <citation type="journal article" date="2015" name="G3 (Bethesda)">
        <title>Genome sequences of three phytopathogenic species of the Magnaporthaceae family of fungi.</title>
        <authorList>
            <person name="Okagaki L.H."/>
            <person name="Nunes C.C."/>
            <person name="Sailsbery J."/>
            <person name="Clay B."/>
            <person name="Brown D."/>
            <person name="John T."/>
            <person name="Oh Y."/>
            <person name="Young N."/>
            <person name="Fitzgerald M."/>
            <person name="Haas B.J."/>
            <person name="Zeng Q."/>
            <person name="Young S."/>
            <person name="Adiconis X."/>
            <person name="Fan L."/>
            <person name="Levin J.Z."/>
            <person name="Mitchell T.K."/>
            <person name="Okubara P.A."/>
            <person name="Farman M.L."/>
            <person name="Kohn L.M."/>
            <person name="Birren B."/>
            <person name="Ma L.-J."/>
            <person name="Dean R.A."/>
        </authorList>
    </citation>
    <scope>NUCLEOTIDE SEQUENCE</scope>
    <source>
        <strain evidence="3">R3-111a-1</strain>
    </source>
</reference>
<feature type="compositionally biased region" description="Polar residues" evidence="1">
    <location>
        <begin position="66"/>
        <end position="75"/>
    </location>
</feature>
<dbReference type="RefSeq" id="XP_009226536.1">
    <property type="nucleotide sequence ID" value="XM_009228272.1"/>
</dbReference>
<dbReference type="EnsemblFungi" id="EJT71139">
    <property type="protein sequence ID" value="EJT71139"/>
    <property type="gene ID" value="GGTG_10399"/>
</dbReference>
<keyword evidence="4" id="KW-1185">Reference proteome</keyword>
<reference evidence="4" key="1">
    <citation type="submission" date="2010-07" db="EMBL/GenBank/DDBJ databases">
        <title>The genome sequence of Gaeumannomyces graminis var. tritici strain R3-111a-1.</title>
        <authorList>
            <consortium name="The Broad Institute Genome Sequencing Platform"/>
            <person name="Ma L.-J."/>
            <person name="Dead R."/>
            <person name="Young S."/>
            <person name="Zeng Q."/>
            <person name="Koehrsen M."/>
            <person name="Alvarado L."/>
            <person name="Berlin A."/>
            <person name="Chapman S.B."/>
            <person name="Chen Z."/>
            <person name="Freedman E."/>
            <person name="Gellesch M."/>
            <person name="Goldberg J."/>
            <person name="Griggs A."/>
            <person name="Gujja S."/>
            <person name="Heilman E.R."/>
            <person name="Heiman D."/>
            <person name="Hepburn T."/>
            <person name="Howarth C."/>
            <person name="Jen D."/>
            <person name="Larson L."/>
            <person name="Mehta T."/>
            <person name="Neiman D."/>
            <person name="Pearson M."/>
            <person name="Roberts A."/>
            <person name="Saif S."/>
            <person name="Shea T."/>
            <person name="Shenoy N."/>
            <person name="Sisk P."/>
            <person name="Stolte C."/>
            <person name="Sykes S."/>
            <person name="Walk T."/>
            <person name="White J."/>
            <person name="Yandava C."/>
            <person name="Haas B."/>
            <person name="Nusbaum C."/>
            <person name="Birren B."/>
        </authorList>
    </citation>
    <scope>NUCLEOTIDE SEQUENCE [LARGE SCALE GENOMIC DNA]</scope>
    <source>
        <strain evidence="4">R3-111a-1</strain>
    </source>
</reference>
<reference evidence="2" key="3">
    <citation type="submission" date="2010-09" db="EMBL/GenBank/DDBJ databases">
        <title>Annotation of Gaeumannomyces graminis var. tritici R3-111a-1.</title>
        <authorList>
            <consortium name="The Broad Institute Genome Sequencing Platform"/>
            <person name="Ma L.-J."/>
            <person name="Dead R."/>
            <person name="Young S.K."/>
            <person name="Zeng Q."/>
            <person name="Gargeya S."/>
            <person name="Fitzgerald M."/>
            <person name="Haas B."/>
            <person name="Abouelleil A."/>
            <person name="Alvarado L."/>
            <person name="Arachchi H.M."/>
            <person name="Berlin A."/>
            <person name="Brown A."/>
            <person name="Chapman S.B."/>
            <person name="Chen Z."/>
            <person name="Dunbar C."/>
            <person name="Freedman E."/>
            <person name="Gearin G."/>
            <person name="Gellesch M."/>
            <person name="Goldberg J."/>
            <person name="Griggs A."/>
            <person name="Gujja S."/>
            <person name="Heiman D."/>
            <person name="Howarth C."/>
            <person name="Larson L."/>
            <person name="Lui A."/>
            <person name="MacDonald P.J.P."/>
            <person name="Mehta T."/>
            <person name="Montmayeur A."/>
            <person name="Murphy C."/>
            <person name="Neiman D."/>
            <person name="Pearson M."/>
            <person name="Priest M."/>
            <person name="Roberts A."/>
            <person name="Saif S."/>
            <person name="Shea T."/>
            <person name="Shenoy N."/>
            <person name="Sisk P."/>
            <person name="Stolte C."/>
            <person name="Sykes S."/>
            <person name="Yandava C."/>
            <person name="Wortman J."/>
            <person name="Nusbaum C."/>
            <person name="Birren B."/>
        </authorList>
    </citation>
    <scope>NUCLEOTIDE SEQUENCE</scope>
    <source>
        <strain evidence="2">R3-111a-1</strain>
    </source>
</reference>
<feature type="region of interest" description="Disordered" evidence="1">
    <location>
        <begin position="59"/>
        <end position="78"/>
    </location>
</feature>
<dbReference type="HOGENOM" id="CLU_1731582_0_0_1"/>
<sequence length="151" mass="17087">MTHAKTFQATDLPRPVQRAPPRWQAGSSSRSCGRLFPFVKAGPLYKLVSSSARPRRSCPGIRPLHCTTSAPSPTKTKGRAFHSRYQASRTIPVHHQHNNELPLTASEMPFFYSKAFGGRHFGTSVHADRHGVRRGPWRFSLGRFNCFKHRH</sequence>
<dbReference type="OrthoDB" id="4774177at2759"/>
<evidence type="ECO:0000313" key="2">
    <source>
        <dbReference type="EMBL" id="EJT71139.1"/>
    </source>
</evidence>
<dbReference type="STRING" id="644352.J3PA73"/>
<protein>
    <submittedName>
        <fullName evidence="2 3">Uncharacterized protein</fullName>
    </submittedName>
</protein>
<dbReference type="GeneID" id="20350857"/>
<evidence type="ECO:0000313" key="4">
    <source>
        <dbReference type="Proteomes" id="UP000006039"/>
    </source>
</evidence>
<organism evidence="2">
    <name type="scientific">Gaeumannomyces tritici (strain R3-111a-1)</name>
    <name type="common">Wheat and barley take-all root rot fungus</name>
    <name type="synonym">Gaeumannomyces graminis var. tritici</name>
    <dbReference type="NCBI Taxonomy" id="644352"/>
    <lineage>
        <taxon>Eukaryota</taxon>
        <taxon>Fungi</taxon>
        <taxon>Dikarya</taxon>
        <taxon>Ascomycota</taxon>
        <taxon>Pezizomycotina</taxon>
        <taxon>Sordariomycetes</taxon>
        <taxon>Sordariomycetidae</taxon>
        <taxon>Magnaporthales</taxon>
        <taxon>Magnaporthaceae</taxon>
        <taxon>Gaeumannomyces</taxon>
    </lineage>
</organism>
<evidence type="ECO:0000256" key="1">
    <source>
        <dbReference type="SAM" id="MobiDB-lite"/>
    </source>
</evidence>
<reference evidence="2" key="2">
    <citation type="submission" date="2010-07" db="EMBL/GenBank/DDBJ databases">
        <authorList>
            <consortium name="The Broad Institute Genome Sequencing Platform"/>
            <consortium name="Broad Institute Genome Sequencing Center for Infectious Disease"/>
            <person name="Ma L.-J."/>
            <person name="Dead R."/>
            <person name="Young S."/>
            <person name="Zeng Q."/>
            <person name="Koehrsen M."/>
            <person name="Alvarado L."/>
            <person name="Berlin A."/>
            <person name="Chapman S.B."/>
            <person name="Chen Z."/>
            <person name="Freedman E."/>
            <person name="Gellesch M."/>
            <person name="Goldberg J."/>
            <person name="Griggs A."/>
            <person name="Gujja S."/>
            <person name="Heilman E.R."/>
            <person name="Heiman D."/>
            <person name="Hepburn T."/>
            <person name="Howarth C."/>
            <person name="Jen D."/>
            <person name="Larson L."/>
            <person name="Mehta T."/>
            <person name="Neiman D."/>
            <person name="Pearson M."/>
            <person name="Roberts A."/>
            <person name="Saif S."/>
            <person name="Shea T."/>
            <person name="Shenoy N."/>
            <person name="Sisk P."/>
            <person name="Stolte C."/>
            <person name="Sykes S."/>
            <person name="Walk T."/>
            <person name="White J."/>
            <person name="Yandava C."/>
            <person name="Haas B."/>
            <person name="Nusbaum C."/>
            <person name="Birren B."/>
        </authorList>
    </citation>
    <scope>NUCLEOTIDE SEQUENCE</scope>
    <source>
        <strain evidence="2">R3-111a-1</strain>
    </source>
</reference>
<accession>J3PA73</accession>
<dbReference type="eggNOG" id="ENOG502R1FB">
    <property type="taxonomic scope" value="Eukaryota"/>
</dbReference>
<name>J3PA73_GAET3</name>
<gene>
    <name evidence="3" type="primary">20350857</name>
    <name evidence="2" type="ORF">GGTG_10399</name>
</gene>
<reference evidence="3" key="5">
    <citation type="submission" date="2018-04" db="UniProtKB">
        <authorList>
            <consortium name="EnsemblFungi"/>
        </authorList>
    </citation>
    <scope>IDENTIFICATION</scope>
    <source>
        <strain evidence="3">R3-111a-1</strain>
    </source>
</reference>
<dbReference type="AlphaFoldDB" id="J3PA73"/>
<dbReference type="VEuPathDB" id="FungiDB:GGTG_10399"/>
<feature type="region of interest" description="Disordered" evidence="1">
    <location>
        <begin position="1"/>
        <end position="30"/>
    </location>
</feature>
<evidence type="ECO:0000313" key="3">
    <source>
        <dbReference type="EnsemblFungi" id="EJT71139"/>
    </source>
</evidence>